<reference evidence="6 7" key="1">
    <citation type="submission" date="2018-08" db="EMBL/GenBank/DDBJ databases">
        <title>A genome reference for cultivated species of the human gut microbiota.</title>
        <authorList>
            <person name="Zou Y."/>
            <person name="Xue W."/>
            <person name="Luo G."/>
        </authorList>
    </citation>
    <scope>NUCLEOTIDE SEQUENCE [LARGE SCALE GENOMIC DNA]</scope>
    <source>
        <strain evidence="5 6">AF36-7BH</strain>
        <strain evidence="4 7">AM37-3BH</strain>
    </source>
</reference>
<evidence type="ECO:0000256" key="1">
    <source>
        <dbReference type="ARBA" id="ARBA00006068"/>
    </source>
</evidence>
<evidence type="ECO:0000313" key="4">
    <source>
        <dbReference type="EMBL" id="RHC15439.1"/>
    </source>
</evidence>
<dbReference type="NCBIfam" id="TIGR00350">
    <property type="entry name" value="lytR_cpsA_psr"/>
    <property type="match status" value="1"/>
</dbReference>
<accession>A0A413Z274</accession>
<comment type="similarity">
    <text evidence="1">Belongs to the LytR/CpsA/Psr (LCP) family.</text>
</comment>
<keyword evidence="2" id="KW-0812">Transmembrane</keyword>
<dbReference type="Gene3D" id="3.40.190.10">
    <property type="entry name" value="Periplasmic binding protein-like II"/>
    <property type="match status" value="1"/>
</dbReference>
<sequence length="498" mass="55271">MMAAHKSNVSSFLDLRKNVCMKKILKYTGLSISIIMLTVSVVFIDLLINVRVVPVKYCIIAAVVLVILTAVTAFTQKWFVPGIITKIIAIIMIVVLIMGSIYLNQTRHMINKITTTQEEKIVMGVYVLNDSGYDSVDMLNNKSIGIGTAVDRESTDELIKKMGAGGFMAEYPEYSNIMELADALLQGQIDAAIMKTSSIEMIDEMGDFIGFASDVKLIYSGEFTIKVATTEENVIDNYLSSDDVINVYISGIDSRGGINEVSRSDVNIIMSINKKTHNILMINTPRDYYVPLSISNGVRDKLTHAGVYGIECSRNTLEMLYGIQIDYYVKVNFSGFEKIIDSLGGVDVTLDYSATLSQAGNLTVHNGVNHFNGEQALAFARERYAYLDGDRQRGRNQMMIMEAAIKKACSPAIISNYTSVLSEVSKNVITDMSYDFIADLAQTQLNDMAAWNITQISVTGVGSYSSTTYSMPEWSLYIMVPDEESVENAREQIRDNYN</sequence>
<evidence type="ECO:0000313" key="7">
    <source>
        <dbReference type="Proteomes" id="UP000285844"/>
    </source>
</evidence>
<dbReference type="Proteomes" id="UP000285201">
    <property type="component" value="Unassembled WGS sequence"/>
</dbReference>
<keyword evidence="2" id="KW-0472">Membrane</keyword>
<comment type="caution">
    <text evidence="4">The sequence shown here is derived from an EMBL/GenBank/DDBJ whole genome shotgun (WGS) entry which is preliminary data.</text>
</comment>
<dbReference type="Pfam" id="PF03816">
    <property type="entry name" value="LytR_cpsA_psr"/>
    <property type="match status" value="1"/>
</dbReference>
<name>A0A413Z274_9FIRM</name>
<evidence type="ECO:0000313" key="5">
    <source>
        <dbReference type="EMBL" id="RHL70228.1"/>
    </source>
</evidence>
<dbReference type="AlphaFoldDB" id="A0A413Z274"/>
<dbReference type="EMBL" id="QSHM01000001">
    <property type="protein sequence ID" value="RHC15439.1"/>
    <property type="molecule type" value="Genomic_DNA"/>
</dbReference>
<proteinExistence type="inferred from homology"/>
<organism evidence="4 7">
    <name type="scientific">Lachnospira eligens</name>
    <dbReference type="NCBI Taxonomy" id="39485"/>
    <lineage>
        <taxon>Bacteria</taxon>
        <taxon>Bacillati</taxon>
        <taxon>Bacillota</taxon>
        <taxon>Clostridia</taxon>
        <taxon>Lachnospirales</taxon>
        <taxon>Lachnospiraceae</taxon>
        <taxon>Lachnospira</taxon>
    </lineage>
</organism>
<keyword evidence="2" id="KW-1133">Transmembrane helix</keyword>
<protein>
    <submittedName>
        <fullName evidence="4">LytR family transcriptional regulator</fullName>
    </submittedName>
</protein>
<dbReference type="Proteomes" id="UP000285844">
    <property type="component" value="Unassembled WGS sequence"/>
</dbReference>
<feature type="transmembrane region" description="Helical" evidence="2">
    <location>
        <begin position="83"/>
        <end position="103"/>
    </location>
</feature>
<dbReference type="InterPro" id="IPR004474">
    <property type="entry name" value="LytR_CpsA_psr"/>
</dbReference>
<dbReference type="PANTHER" id="PTHR33392:SF6">
    <property type="entry name" value="POLYISOPRENYL-TEICHOIC ACID--PEPTIDOGLYCAN TEICHOIC ACID TRANSFERASE TAGU"/>
    <property type="match status" value="1"/>
</dbReference>
<dbReference type="EMBL" id="QROY01000003">
    <property type="protein sequence ID" value="RHL70228.1"/>
    <property type="molecule type" value="Genomic_DNA"/>
</dbReference>
<evidence type="ECO:0000259" key="3">
    <source>
        <dbReference type="Pfam" id="PF03816"/>
    </source>
</evidence>
<feature type="transmembrane region" description="Helical" evidence="2">
    <location>
        <begin position="54"/>
        <end position="74"/>
    </location>
</feature>
<dbReference type="PANTHER" id="PTHR33392">
    <property type="entry name" value="POLYISOPRENYL-TEICHOIC ACID--PEPTIDOGLYCAN TEICHOIC ACID TRANSFERASE TAGU"/>
    <property type="match status" value="1"/>
</dbReference>
<feature type="transmembrane region" description="Helical" evidence="2">
    <location>
        <begin position="24"/>
        <end position="48"/>
    </location>
</feature>
<dbReference type="InterPro" id="IPR050922">
    <property type="entry name" value="LytR/CpsA/Psr_CW_biosynth"/>
</dbReference>
<evidence type="ECO:0000313" key="6">
    <source>
        <dbReference type="Proteomes" id="UP000285201"/>
    </source>
</evidence>
<feature type="domain" description="Cell envelope-related transcriptional attenuator" evidence="3">
    <location>
        <begin position="263"/>
        <end position="408"/>
    </location>
</feature>
<dbReference type="Gene3D" id="3.40.630.190">
    <property type="entry name" value="LCP protein"/>
    <property type="match status" value="1"/>
</dbReference>
<evidence type="ECO:0000256" key="2">
    <source>
        <dbReference type="SAM" id="Phobius"/>
    </source>
</evidence>
<gene>
    <name evidence="5" type="ORF">DW007_04435</name>
    <name evidence="4" type="ORF">DW858_00940</name>
</gene>